<protein>
    <submittedName>
        <fullName evidence="1">Uncharacterized protein</fullName>
    </submittedName>
</protein>
<dbReference type="EMBL" id="WWCX01000001">
    <property type="protein sequence ID" value="MYM92648.1"/>
    <property type="molecule type" value="Genomic_DNA"/>
</dbReference>
<proteinExistence type="predicted"/>
<evidence type="ECO:0000313" key="2">
    <source>
        <dbReference type="Proteomes" id="UP000447355"/>
    </source>
</evidence>
<comment type="caution">
    <text evidence="1">The sequence shown here is derived from an EMBL/GenBank/DDBJ whole genome shotgun (WGS) entry which is preliminary data.</text>
</comment>
<dbReference type="Proteomes" id="UP000447355">
    <property type="component" value="Unassembled WGS sequence"/>
</dbReference>
<organism evidence="1 2">
    <name type="scientific">Duganella vulcania</name>
    <dbReference type="NCBI Taxonomy" id="2692166"/>
    <lineage>
        <taxon>Bacteria</taxon>
        <taxon>Pseudomonadati</taxon>
        <taxon>Pseudomonadota</taxon>
        <taxon>Betaproteobacteria</taxon>
        <taxon>Burkholderiales</taxon>
        <taxon>Oxalobacteraceae</taxon>
        <taxon>Telluria group</taxon>
        <taxon>Duganella</taxon>
    </lineage>
</organism>
<evidence type="ECO:0000313" key="1">
    <source>
        <dbReference type="EMBL" id="MYM92648.1"/>
    </source>
</evidence>
<reference evidence="1" key="1">
    <citation type="submission" date="2019-12" db="EMBL/GenBank/DDBJ databases">
        <title>Novel species isolated from a subtropical stream in China.</title>
        <authorList>
            <person name="Lu H."/>
        </authorList>
    </citation>
    <scope>NUCLEOTIDE SEQUENCE [LARGE SCALE GENOMIC DNA]</scope>
    <source>
        <strain evidence="1">FT81W</strain>
    </source>
</reference>
<name>A0A845GHX3_9BURK</name>
<dbReference type="AlphaFoldDB" id="A0A845GHX3"/>
<gene>
    <name evidence="1" type="ORF">GTP90_02095</name>
</gene>
<sequence>MTTATRAQAEQRARQWRLDGEAALENNNQAWAKECFAKALDWQTKVNEWDAEPVTDMARSRPYLKVGFADAANGA</sequence>
<accession>A0A845GHX3</accession>
<dbReference type="RefSeq" id="WP_161081907.1">
    <property type="nucleotide sequence ID" value="NZ_WWCX01000001.1"/>
</dbReference>